<feature type="transmembrane region" description="Helical" evidence="1">
    <location>
        <begin position="59"/>
        <end position="79"/>
    </location>
</feature>
<protein>
    <recommendedName>
        <fullName evidence="4">DUF304 domain-containing protein</fullName>
    </recommendedName>
</protein>
<proteinExistence type="predicted"/>
<reference evidence="2 3" key="1">
    <citation type="submission" date="2023-02" db="EMBL/GenBank/DDBJ databases">
        <title>Genome sequence of Lentisphaera profundi SAORIC-696.</title>
        <authorList>
            <person name="Kim e."/>
            <person name="Cho J.-C."/>
            <person name="Choi A."/>
            <person name="Kang I."/>
        </authorList>
    </citation>
    <scope>NUCLEOTIDE SEQUENCE [LARGE SCALE GENOMIC DNA]</scope>
    <source>
        <strain evidence="2 3">SAORIC-696</strain>
    </source>
</reference>
<keyword evidence="1" id="KW-1133">Transmembrane helix</keyword>
<sequence length="194" mass="22278">MANTKSIKQKEKMKNTEKSQMVLVNPSHRILSGLGLSALGMVLIQFWRERNLNLSGPDFILFLVICFFFITAAYCMFSWSKTTFIKGHKNFHQETFHFGFYKKVREGICSSVFFQQTPQLRPSYTLFLTVKGSDDLIIREGLKRSDARKIGNNVASICGLPSLPDDPVEEVQKTIHNFDDDIEEDELDEDKLDN</sequence>
<name>A0ABY7VRD7_9BACT</name>
<dbReference type="RefSeq" id="WP_274148970.1">
    <property type="nucleotide sequence ID" value="NZ_CP117811.1"/>
</dbReference>
<organism evidence="2 3">
    <name type="scientific">Lentisphaera profundi</name>
    <dbReference type="NCBI Taxonomy" id="1658616"/>
    <lineage>
        <taxon>Bacteria</taxon>
        <taxon>Pseudomonadati</taxon>
        <taxon>Lentisphaerota</taxon>
        <taxon>Lentisphaeria</taxon>
        <taxon>Lentisphaerales</taxon>
        <taxon>Lentisphaeraceae</taxon>
        <taxon>Lentisphaera</taxon>
    </lineage>
</organism>
<gene>
    <name evidence="2" type="ORF">PQO03_06810</name>
</gene>
<evidence type="ECO:0000313" key="2">
    <source>
        <dbReference type="EMBL" id="WDE95426.1"/>
    </source>
</evidence>
<accession>A0ABY7VRD7</accession>
<evidence type="ECO:0008006" key="4">
    <source>
        <dbReference type="Google" id="ProtNLM"/>
    </source>
</evidence>
<dbReference type="Proteomes" id="UP001214250">
    <property type="component" value="Chromosome 1"/>
</dbReference>
<dbReference type="EMBL" id="CP117811">
    <property type="protein sequence ID" value="WDE95426.1"/>
    <property type="molecule type" value="Genomic_DNA"/>
</dbReference>
<keyword evidence="1" id="KW-0472">Membrane</keyword>
<evidence type="ECO:0000313" key="3">
    <source>
        <dbReference type="Proteomes" id="UP001214250"/>
    </source>
</evidence>
<keyword evidence="3" id="KW-1185">Reference proteome</keyword>
<keyword evidence="1" id="KW-0812">Transmembrane</keyword>
<feature type="transmembrane region" description="Helical" evidence="1">
    <location>
        <begin position="21"/>
        <end position="47"/>
    </location>
</feature>
<evidence type="ECO:0000256" key="1">
    <source>
        <dbReference type="SAM" id="Phobius"/>
    </source>
</evidence>